<proteinExistence type="predicted"/>
<accession>A0A834WZV2</accession>
<keyword evidence="2" id="KW-1185">Reference proteome</keyword>
<dbReference type="AlphaFoldDB" id="A0A834WZV2"/>
<protein>
    <submittedName>
        <fullName evidence="1">Uncharacterized protein</fullName>
    </submittedName>
</protein>
<name>A0A834WZV2_9FABA</name>
<reference evidence="1" key="1">
    <citation type="submission" date="2020-09" db="EMBL/GenBank/DDBJ databases">
        <title>Genome-Enabled Discovery of Anthraquinone Biosynthesis in Senna tora.</title>
        <authorList>
            <person name="Kang S.-H."/>
            <person name="Pandey R.P."/>
            <person name="Lee C.-M."/>
            <person name="Sim J.-S."/>
            <person name="Jeong J.-T."/>
            <person name="Choi B.-S."/>
            <person name="Jung M."/>
            <person name="Ginzburg D."/>
            <person name="Zhao K."/>
            <person name="Won S.Y."/>
            <person name="Oh T.-J."/>
            <person name="Yu Y."/>
            <person name="Kim N.-H."/>
            <person name="Lee O.R."/>
            <person name="Lee T.-H."/>
            <person name="Bashyal P."/>
            <person name="Kim T.-S."/>
            <person name="Lee W.-H."/>
            <person name="Kawkins C."/>
            <person name="Kim C.-K."/>
            <person name="Kim J.S."/>
            <person name="Ahn B.O."/>
            <person name="Rhee S.Y."/>
            <person name="Sohng J.K."/>
        </authorList>
    </citation>
    <scope>NUCLEOTIDE SEQUENCE</scope>
    <source>
        <tissue evidence="1">Leaf</tissue>
    </source>
</reference>
<gene>
    <name evidence="1" type="ORF">G2W53_010347</name>
</gene>
<sequence length="33" mass="3946">MYKFKHVIAHVTQIDRFALYLGVRVDLMIGWHS</sequence>
<dbReference type="Proteomes" id="UP000634136">
    <property type="component" value="Unassembled WGS sequence"/>
</dbReference>
<dbReference type="EMBL" id="JAAIUW010000004">
    <property type="protein sequence ID" value="KAF7835488.1"/>
    <property type="molecule type" value="Genomic_DNA"/>
</dbReference>
<evidence type="ECO:0000313" key="2">
    <source>
        <dbReference type="Proteomes" id="UP000634136"/>
    </source>
</evidence>
<comment type="caution">
    <text evidence="1">The sequence shown here is derived from an EMBL/GenBank/DDBJ whole genome shotgun (WGS) entry which is preliminary data.</text>
</comment>
<organism evidence="1 2">
    <name type="scientific">Senna tora</name>
    <dbReference type="NCBI Taxonomy" id="362788"/>
    <lineage>
        <taxon>Eukaryota</taxon>
        <taxon>Viridiplantae</taxon>
        <taxon>Streptophyta</taxon>
        <taxon>Embryophyta</taxon>
        <taxon>Tracheophyta</taxon>
        <taxon>Spermatophyta</taxon>
        <taxon>Magnoliopsida</taxon>
        <taxon>eudicotyledons</taxon>
        <taxon>Gunneridae</taxon>
        <taxon>Pentapetalae</taxon>
        <taxon>rosids</taxon>
        <taxon>fabids</taxon>
        <taxon>Fabales</taxon>
        <taxon>Fabaceae</taxon>
        <taxon>Caesalpinioideae</taxon>
        <taxon>Cassia clade</taxon>
        <taxon>Senna</taxon>
    </lineage>
</organism>
<evidence type="ECO:0000313" key="1">
    <source>
        <dbReference type="EMBL" id="KAF7835488.1"/>
    </source>
</evidence>